<keyword evidence="2" id="KW-1185">Reference proteome</keyword>
<sequence>MRGDTEESGIFLVSFCFL</sequence>
<comment type="caution">
    <text evidence="1">The sequence shown here is derived from an EMBL/GenBank/DDBJ whole genome shotgun (WGS) entry which is preliminary data.</text>
</comment>
<organism evidence="1 2">
    <name type="scientific">Linum tenue</name>
    <dbReference type="NCBI Taxonomy" id="586396"/>
    <lineage>
        <taxon>Eukaryota</taxon>
        <taxon>Viridiplantae</taxon>
        <taxon>Streptophyta</taxon>
        <taxon>Embryophyta</taxon>
        <taxon>Tracheophyta</taxon>
        <taxon>Spermatophyta</taxon>
        <taxon>Magnoliopsida</taxon>
        <taxon>eudicotyledons</taxon>
        <taxon>Gunneridae</taxon>
        <taxon>Pentapetalae</taxon>
        <taxon>rosids</taxon>
        <taxon>fabids</taxon>
        <taxon>Malpighiales</taxon>
        <taxon>Linaceae</taxon>
        <taxon>Linum</taxon>
    </lineage>
</organism>
<dbReference type="AlphaFoldDB" id="A0AAV0ILF8"/>
<protein>
    <submittedName>
        <fullName evidence="1">Uncharacterized protein</fullName>
    </submittedName>
</protein>
<reference evidence="1" key="1">
    <citation type="submission" date="2022-08" db="EMBL/GenBank/DDBJ databases">
        <authorList>
            <person name="Gutierrez-Valencia J."/>
        </authorList>
    </citation>
    <scope>NUCLEOTIDE SEQUENCE</scope>
</reference>
<dbReference type="EMBL" id="CAMGYJ010000004">
    <property type="protein sequence ID" value="CAI0398354.1"/>
    <property type="molecule type" value="Genomic_DNA"/>
</dbReference>
<dbReference type="Proteomes" id="UP001154282">
    <property type="component" value="Unassembled WGS sequence"/>
</dbReference>
<evidence type="ECO:0000313" key="1">
    <source>
        <dbReference type="EMBL" id="CAI0398354.1"/>
    </source>
</evidence>
<name>A0AAV0ILF8_9ROSI</name>
<accession>A0AAV0ILF8</accession>
<proteinExistence type="predicted"/>
<evidence type="ECO:0000313" key="2">
    <source>
        <dbReference type="Proteomes" id="UP001154282"/>
    </source>
</evidence>
<gene>
    <name evidence="1" type="ORF">LITE_LOCUS9876</name>
</gene>